<keyword evidence="6" id="KW-1185">Reference proteome</keyword>
<name>A0ABU3DE74_9RHOB</name>
<feature type="domain" description="Aldehyde dehydrogenase" evidence="4">
    <location>
        <begin position="29"/>
        <end position="491"/>
    </location>
</feature>
<evidence type="ECO:0000256" key="1">
    <source>
        <dbReference type="ARBA" id="ARBA00023002"/>
    </source>
</evidence>
<evidence type="ECO:0000256" key="2">
    <source>
        <dbReference type="PROSITE-ProRule" id="PRU10007"/>
    </source>
</evidence>
<evidence type="ECO:0000256" key="3">
    <source>
        <dbReference type="RuleBase" id="RU003345"/>
    </source>
</evidence>
<gene>
    <name evidence="5" type="ORF">RM543_04880</name>
</gene>
<dbReference type="Pfam" id="PF00171">
    <property type="entry name" value="Aldedh"/>
    <property type="match status" value="1"/>
</dbReference>
<dbReference type="RefSeq" id="WP_311689756.1">
    <property type="nucleotide sequence ID" value="NZ_JAVRHL010000001.1"/>
</dbReference>
<accession>A0ABU3DE74</accession>
<evidence type="ECO:0000313" key="5">
    <source>
        <dbReference type="EMBL" id="MDT0682009.1"/>
    </source>
</evidence>
<dbReference type="InterPro" id="IPR016163">
    <property type="entry name" value="Ald_DH_C"/>
</dbReference>
<dbReference type="SUPFAM" id="SSF53720">
    <property type="entry name" value="ALDH-like"/>
    <property type="match status" value="1"/>
</dbReference>
<dbReference type="Gene3D" id="3.40.605.10">
    <property type="entry name" value="Aldehyde Dehydrogenase, Chain A, domain 1"/>
    <property type="match status" value="1"/>
</dbReference>
<evidence type="ECO:0000313" key="6">
    <source>
        <dbReference type="Proteomes" id="UP001265259"/>
    </source>
</evidence>
<comment type="caution">
    <text evidence="5">The sequence shown here is derived from an EMBL/GenBank/DDBJ whole genome shotgun (WGS) entry which is preliminary data.</text>
</comment>
<dbReference type="InterPro" id="IPR015590">
    <property type="entry name" value="Aldehyde_DH_dom"/>
</dbReference>
<dbReference type="Gene3D" id="3.40.309.10">
    <property type="entry name" value="Aldehyde Dehydrogenase, Chain A, domain 2"/>
    <property type="match status" value="1"/>
</dbReference>
<dbReference type="InterPro" id="IPR016162">
    <property type="entry name" value="Ald_DH_N"/>
</dbReference>
<dbReference type="InterPro" id="IPR016161">
    <property type="entry name" value="Ald_DH/histidinol_DH"/>
</dbReference>
<dbReference type="EMBL" id="JAVRHL010000001">
    <property type="protein sequence ID" value="MDT0682009.1"/>
    <property type="molecule type" value="Genomic_DNA"/>
</dbReference>
<protein>
    <submittedName>
        <fullName evidence="5">Aldehyde dehydrogenase</fullName>
    </submittedName>
</protein>
<dbReference type="CDD" id="cd07112">
    <property type="entry name" value="ALDH_GABALDH-PuuC"/>
    <property type="match status" value="1"/>
</dbReference>
<dbReference type="PROSITE" id="PS00687">
    <property type="entry name" value="ALDEHYDE_DEHYDR_GLU"/>
    <property type="match status" value="1"/>
</dbReference>
<evidence type="ECO:0000259" key="4">
    <source>
        <dbReference type="Pfam" id="PF00171"/>
    </source>
</evidence>
<dbReference type="Proteomes" id="UP001265259">
    <property type="component" value="Unassembled WGS sequence"/>
</dbReference>
<organism evidence="5 6">
    <name type="scientific">Tropicimonas omnivorans</name>
    <dbReference type="NCBI Taxonomy" id="3075590"/>
    <lineage>
        <taxon>Bacteria</taxon>
        <taxon>Pseudomonadati</taxon>
        <taxon>Pseudomonadota</taxon>
        <taxon>Alphaproteobacteria</taxon>
        <taxon>Rhodobacterales</taxon>
        <taxon>Roseobacteraceae</taxon>
        <taxon>Tropicimonas</taxon>
    </lineage>
</organism>
<keyword evidence="1 3" id="KW-0560">Oxidoreductase</keyword>
<dbReference type="InterPro" id="IPR029510">
    <property type="entry name" value="Ald_DH_CS_GLU"/>
</dbReference>
<proteinExistence type="inferred from homology"/>
<dbReference type="PANTHER" id="PTHR11699">
    <property type="entry name" value="ALDEHYDE DEHYDROGENASE-RELATED"/>
    <property type="match status" value="1"/>
</dbReference>
<reference evidence="5 6" key="1">
    <citation type="submission" date="2023-09" db="EMBL/GenBank/DDBJ databases">
        <authorList>
            <person name="Rey-Velasco X."/>
        </authorList>
    </citation>
    <scope>NUCLEOTIDE SEQUENCE [LARGE SCALE GENOMIC DNA]</scope>
    <source>
        <strain evidence="5 6">F158</strain>
    </source>
</reference>
<comment type="similarity">
    <text evidence="3">Belongs to the aldehyde dehydrogenase family.</text>
</comment>
<sequence length="498" mass="53178">MTDADRNREKAAKVRIETRAWIDGAPVDAQSGMTFVTRNPATGAPLAEVAACDAADVDIAVKAARRAFDAGSWSRCDPVDRKKTMLRFAELLRDHGEELSLLECLDSGKTITDCQNEVAGEVPDFFQWYGEAIDKSFGRVAPTGQGAFSMIVQEPIGVAGLIVPWNFPLLMAAWKLAPALATGCSVVLKPAEQSPLTALRLGELAAEAGLPDGVLNILPGLGEQAGKAIGQHPDIDMVSFTGSGEVGAFLLGYAAQSNLKPVGLELGGKSPFLVLEGARISDALVEHAVMAALWNGGQNCSANMRQIIHRRHYDAFVERVLARVKDFSVGDPMDPATDIGAMITAEHRDRVAGYLQAGKDEGARVLLGGTAPDASGGYFISPTVFDQVTPDMKIAREEIFGPVLGLIAVDTDDEALQIARDTEFGLHASVFTQDIDQAFRFARALPVGTVSVNGFSEGNVATPFGGYRRSGSLSRDNGLEAMGQYQQTKTIWIELEAK</sequence>
<feature type="active site" evidence="2">
    <location>
        <position position="265"/>
    </location>
</feature>